<dbReference type="EMBL" id="AHBZ03000027">
    <property type="protein sequence ID" value="KAF7764122.1"/>
    <property type="molecule type" value="Genomic_DNA"/>
</dbReference>
<name>A0AAD4ADW9_9GAMM</name>
<dbReference type="Proteomes" id="UP000016487">
    <property type="component" value="Unassembled WGS sequence"/>
</dbReference>
<organism evidence="1 2">
    <name type="scientific">Pseudoalteromonas citrea</name>
    <dbReference type="NCBI Taxonomy" id="43655"/>
    <lineage>
        <taxon>Bacteria</taxon>
        <taxon>Pseudomonadati</taxon>
        <taxon>Pseudomonadota</taxon>
        <taxon>Gammaproteobacteria</taxon>
        <taxon>Alteromonadales</taxon>
        <taxon>Pseudoalteromonadaceae</taxon>
        <taxon>Pseudoalteromonas</taxon>
    </lineage>
</organism>
<evidence type="ECO:0000313" key="2">
    <source>
        <dbReference type="Proteomes" id="UP000016487"/>
    </source>
</evidence>
<dbReference type="AlphaFoldDB" id="A0AAD4ADW9"/>
<reference evidence="1" key="2">
    <citation type="submission" date="2015-03" db="EMBL/GenBank/DDBJ databases">
        <title>Genome sequence of Pseudoalteromonas citrea.</title>
        <authorList>
            <person name="Xie B.-B."/>
            <person name="Rong J.-C."/>
            <person name="Qin Q.-L."/>
            <person name="Zhang Y.-Z."/>
        </authorList>
    </citation>
    <scope>NUCLEOTIDE SEQUENCE</scope>
    <source>
        <strain evidence="1">DSM 8771</strain>
    </source>
</reference>
<sequence length="238" mass="27634">MLPLITAVHNYNEYVKLNPVKSLLEIHASQWKILILNETYSELVNHHRTIAKLADDVEKRNYTSIKIQTFIQNVKHQTSEIENVISSLLQKQLSEFSASSATKLESLYVTTTDNLTLFDRRVVIPMMKPMIKKNHEQLKHWTELLNNTRLTLNTLNSPLEPHIHNVYQAFIQLTSQTNQYATYAIDGKKSLKVIKQLRVTPKHMSEPKLIPISEDLRILSELLTEYAYLYRFTSSKSV</sequence>
<comment type="caution">
    <text evidence="1">The sequence shown here is derived from an EMBL/GenBank/DDBJ whole genome shotgun (WGS) entry which is preliminary data.</text>
</comment>
<proteinExistence type="predicted"/>
<accession>A0AAD4ADW9</accession>
<reference evidence="1" key="1">
    <citation type="journal article" date="2012" name="J. Bacteriol.">
        <title>Genome sequences of type strains of seven species of the marine bacterium Pseudoalteromonas.</title>
        <authorList>
            <person name="Xie B.B."/>
            <person name="Shu Y.L."/>
            <person name="Qin Q.L."/>
            <person name="Rong J.C."/>
            <person name="Zhang X.Y."/>
            <person name="Chen X.L."/>
            <person name="Shi M."/>
            <person name="He H.L."/>
            <person name="Zhou B.C."/>
            <person name="Zhang Y.Z."/>
        </authorList>
    </citation>
    <scope>NUCLEOTIDE SEQUENCE</scope>
    <source>
        <strain evidence="1">DSM 8771</strain>
    </source>
</reference>
<gene>
    <name evidence="1" type="ORF">PCIT_b0032</name>
</gene>
<evidence type="ECO:0000313" key="1">
    <source>
        <dbReference type="EMBL" id="KAF7764122.1"/>
    </source>
</evidence>
<protein>
    <submittedName>
        <fullName evidence="1">Uncharacterized protein</fullName>
    </submittedName>
</protein>